<protein>
    <recommendedName>
        <fullName evidence="3">Homologous recombination OB-fold protein OB-fold domain-containing protein</fullName>
    </recommendedName>
</protein>
<proteinExistence type="predicted"/>
<feature type="compositionally biased region" description="Polar residues" evidence="2">
    <location>
        <begin position="146"/>
        <end position="159"/>
    </location>
</feature>
<feature type="coiled-coil region" evidence="1">
    <location>
        <begin position="523"/>
        <end position="551"/>
    </location>
</feature>
<dbReference type="EnsemblMetazoa" id="XM_030993558">
    <property type="protein sequence ID" value="XP_030849418"/>
    <property type="gene ID" value="LOC589951"/>
</dbReference>
<sequence>MEGSGQFFQLDEDDMFSSDSFLEELEQVEKVEHAVFKSKQAVSHHVPQQNSFNNTSKAAPSMPTRNATPVLPQVKTPVSGGGRKFSFKSKTSPEIPLPPDIGSHKQRESTDNIEERIGVGLNQSKGLVQSNTDQSGFKNRKGLVTPESSVKSNKLPQSVTKIPSPLANLRQLNSNRFKPVKGILNQAGDEKNLENDSSGVLDTSLGDFKEPTSKTVSGGHRSGGTLRPAGSMVQNSRPLVPRPEMIQGGHGTCGNLSTPGSSGQSPGSARKPIMTSPSQGPQQDTPRTTHKAPHTPLSSRVTSMSHEQSSNSSTANTLMPGRTFRGRQTGSNVPARNQNAAQSPHTGPGCNVSPGYDNQSRGMGAAMRSPQSRTSVSSYGQTPPPRGYGTPSGNPHTTPGSSVRTVHRRGMNTPGMGHAQREHTPAAGHAHRQQTPIAGHAQGQQTPVSGHAQRPHPSSSRPLSNQRQPVPGQPSRPVLTPRVAHLCKGSGPSPGAGAVHGGTRKFPGPAGLLPKLTPGLKLKDAAVALKKKVEEEKEEQLSQETEESSEEVTNVGDFEHGAWFLMKTELGIRDGDPNSILQQNNLALVIRKASLKQLTKNKVNHLCVMIKTISLNSSDASVSLCDPSGEMQGTIHRRLIEEYQGDLRPGSVLVLRQVGVLSPSQRNHYLNITPSNLIQVFPGESSSRPGSQQTPKRTRKRSGKTPSRKRSSEKGIPEHSRLPSTEGSLAPGRRDANDERLGSSDAVDVVTMDTDTYMEDGEDAGIWEEMLDDEDDEDVLLMDSQVGE</sequence>
<accession>A0A7M7PEE0</accession>
<name>A0A7M7PEE0_STRPU</name>
<keyword evidence="5" id="KW-1185">Reference proteome</keyword>
<dbReference type="PANTHER" id="PTHR14523:SF1">
    <property type="entry name" value="HOMOLOGOUS RECOMBINATION OB-FOLD PROTEIN"/>
    <property type="match status" value="1"/>
</dbReference>
<feature type="compositionally biased region" description="Polar residues" evidence="2">
    <location>
        <begin position="680"/>
        <end position="695"/>
    </location>
</feature>
<evidence type="ECO:0000256" key="2">
    <source>
        <dbReference type="SAM" id="MobiDB-lite"/>
    </source>
</evidence>
<feature type="compositionally biased region" description="Low complexity" evidence="2">
    <location>
        <begin position="257"/>
        <end position="268"/>
    </location>
</feature>
<feature type="compositionally biased region" description="Polar residues" evidence="2">
    <location>
        <begin position="391"/>
        <end position="404"/>
    </location>
</feature>
<reference evidence="5" key="1">
    <citation type="submission" date="2015-02" db="EMBL/GenBank/DDBJ databases">
        <title>Genome sequencing for Strongylocentrotus purpuratus.</title>
        <authorList>
            <person name="Murali S."/>
            <person name="Liu Y."/>
            <person name="Vee V."/>
            <person name="English A."/>
            <person name="Wang M."/>
            <person name="Skinner E."/>
            <person name="Han Y."/>
            <person name="Muzny D.M."/>
            <person name="Worley K.C."/>
            <person name="Gibbs R.A."/>
        </authorList>
    </citation>
    <scope>NUCLEOTIDE SEQUENCE</scope>
</reference>
<dbReference type="OMA" id="XPVAGHA"/>
<dbReference type="InParanoid" id="A0A7M7PEE0"/>
<evidence type="ECO:0000259" key="3">
    <source>
        <dbReference type="Pfam" id="PF15072"/>
    </source>
</evidence>
<feature type="compositionally biased region" description="Basic and acidic residues" evidence="2">
    <location>
        <begin position="732"/>
        <end position="742"/>
    </location>
</feature>
<dbReference type="OrthoDB" id="21443at2759"/>
<dbReference type="Proteomes" id="UP000007110">
    <property type="component" value="Unassembled WGS sequence"/>
</dbReference>
<feature type="compositionally biased region" description="Polar residues" evidence="2">
    <location>
        <begin position="296"/>
        <end position="317"/>
    </location>
</feature>
<keyword evidence="1" id="KW-0175">Coiled coil</keyword>
<dbReference type="InterPro" id="IPR028045">
    <property type="entry name" value="HROB"/>
</dbReference>
<dbReference type="InterPro" id="IPR058570">
    <property type="entry name" value="HROB_OB"/>
</dbReference>
<feature type="region of interest" description="Disordered" evidence="2">
    <location>
        <begin position="188"/>
        <end position="505"/>
    </location>
</feature>
<reference evidence="4" key="2">
    <citation type="submission" date="2021-01" db="UniProtKB">
        <authorList>
            <consortium name="EnsemblMetazoa"/>
        </authorList>
    </citation>
    <scope>IDENTIFICATION</scope>
</reference>
<feature type="region of interest" description="Disordered" evidence="2">
    <location>
        <begin position="126"/>
        <end position="159"/>
    </location>
</feature>
<feature type="compositionally biased region" description="Basic and acidic residues" evidence="2">
    <location>
        <begin position="710"/>
        <end position="721"/>
    </location>
</feature>
<organism evidence="4 5">
    <name type="scientific">Strongylocentrotus purpuratus</name>
    <name type="common">Purple sea urchin</name>
    <dbReference type="NCBI Taxonomy" id="7668"/>
    <lineage>
        <taxon>Eukaryota</taxon>
        <taxon>Metazoa</taxon>
        <taxon>Echinodermata</taxon>
        <taxon>Eleutherozoa</taxon>
        <taxon>Echinozoa</taxon>
        <taxon>Echinoidea</taxon>
        <taxon>Euechinoidea</taxon>
        <taxon>Echinacea</taxon>
        <taxon>Camarodonta</taxon>
        <taxon>Echinidea</taxon>
        <taxon>Strongylocentrotidae</taxon>
        <taxon>Strongylocentrotus</taxon>
    </lineage>
</organism>
<feature type="compositionally biased region" description="Polar residues" evidence="2">
    <location>
        <begin position="46"/>
        <end position="67"/>
    </location>
</feature>
<dbReference type="Pfam" id="PF15072">
    <property type="entry name" value="HROB"/>
    <property type="match status" value="1"/>
</dbReference>
<dbReference type="AlphaFoldDB" id="A0A7M7PEE0"/>
<feature type="region of interest" description="Disordered" evidence="2">
    <location>
        <begin position="39"/>
        <end position="107"/>
    </location>
</feature>
<feature type="domain" description="Homologous recombination OB-fold protein OB-fold" evidence="3">
    <location>
        <begin position="601"/>
        <end position="682"/>
    </location>
</feature>
<dbReference type="GO" id="GO:0000725">
    <property type="term" value="P:recombinational repair"/>
    <property type="evidence" value="ECO:0007669"/>
    <property type="project" value="InterPro"/>
</dbReference>
<dbReference type="KEGG" id="spu:589951"/>
<feature type="compositionally biased region" description="Polar residues" evidence="2">
    <location>
        <begin position="275"/>
        <end position="286"/>
    </location>
</feature>
<evidence type="ECO:0000313" key="4">
    <source>
        <dbReference type="EnsemblMetazoa" id="XP_030849418"/>
    </source>
</evidence>
<dbReference type="RefSeq" id="XP_030849418.1">
    <property type="nucleotide sequence ID" value="XM_030993558.1"/>
</dbReference>
<feature type="region of interest" description="Disordered" evidence="2">
    <location>
        <begin position="680"/>
        <end position="749"/>
    </location>
</feature>
<feature type="compositionally biased region" description="Polar residues" evidence="2">
    <location>
        <begin position="369"/>
        <end position="381"/>
    </location>
</feature>
<feature type="compositionally biased region" description="Basic residues" evidence="2">
    <location>
        <begin position="696"/>
        <end position="709"/>
    </location>
</feature>
<feature type="compositionally biased region" description="Polar residues" evidence="2">
    <location>
        <begin position="456"/>
        <end position="468"/>
    </location>
</feature>
<evidence type="ECO:0000313" key="5">
    <source>
        <dbReference type="Proteomes" id="UP000007110"/>
    </source>
</evidence>
<evidence type="ECO:0000256" key="1">
    <source>
        <dbReference type="SAM" id="Coils"/>
    </source>
</evidence>
<feature type="compositionally biased region" description="Polar residues" evidence="2">
    <location>
        <begin position="126"/>
        <end position="137"/>
    </location>
</feature>
<dbReference type="PANTHER" id="PTHR14523">
    <property type="entry name" value="UNCHARACTERIZED PROTEIN C17ORF53 HOMOLOG"/>
    <property type="match status" value="1"/>
</dbReference>
<dbReference type="GeneID" id="589951"/>
<feature type="compositionally biased region" description="Polar residues" evidence="2">
    <location>
        <begin position="326"/>
        <end position="345"/>
    </location>
</feature>